<dbReference type="EMBL" id="KV878691">
    <property type="protein sequence ID" value="OJJ68213.1"/>
    <property type="molecule type" value="Genomic_DNA"/>
</dbReference>
<evidence type="ECO:0000256" key="1">
    <source>
        <dbReference type="SAM" id="MobiDB-lite"/>
    </source>
</evidence>
<proteinExistence type="predicted"/>
<dbReference type="RefSeq" id="XP_067475462.1">
    <property type="nucleotide sequence ID" value="XM_067621319.1"/>
</dbReference>
<protein>
    <submittedName>
        <fullName evidence="2">Uncharacterized protein</fullName>
    </submittedName>
</protein>
<name>A0A1L9U9H7_ASPBC</name>
<dbReference type="VEuPathDB" id="FungiDB:ASPBRDRAFT_199349"/>
<evidence type="ECO:0000313" key="3">
    <source>
        <dbReference type="Proteomes" id="UP000184499"/>
    </source>
</evidence>
<feature type="compositionally biased region" description="Basic residues" evidence="1">
    <location>
        <begin position="57"/>
        <end position="69"/>
    </location>
</feature>
<evidence type="ECO:0000313" key="2">
    <source>
        <dbReference type="EMBL" id="OJJ68213.1"/>
    </source>
</evidence>
<feature type="region of interest" description="Disordered" evidence="1">
    <location>
        <begin position="48"/>
        <end position="69"/>
    </location>
</feature>
<reference evidence="3" key="1">
    <citation type="journal article" date="2017" name="Genome Biol.">
        <title>Comparative genomics reveals high biological diversity and specific adaptations in the industrially and medically important fungal genus Aspergillus.</title>
        <authorList>
            <person name="de Vries R.P."/>
            <person name="Riley R."/>
            <person name="Wiebenga A."/>
            <person name="Aguilar-Osorio G."/>
            <person name="Amillis S."/>
            <person name="Uchima C.A."/>
            <person name="Anderluh G."/>
            <person name="Asadollahi M."/>
            <person name="Askin M."/>
            <person name="Barry K."/>
            <person name="Battaglia E."/>
            <person name="Bayram O."/>
            <person name="Benocci T."/>
            <person name="Braus-Stromeyer S.A."/>
            <person name="Caldana C."/>
            <person name="Canovas D."/>
            <person name="Cerqueira G.C."/>
            <person name="Chen F."/>
            <person name="Chen W."/>
            <person name="Choi C."/>
            <person name="Clum A."/>
            <person name="Dos Santos R.A."/>
            <person name="Damasio A.R."/>
            <person name="Diallinas G."/>
            <person name="Emri T."/>
            <person name="Fekete E."/>
            <person name="Flipphi M."/>
            <person name="Freyberg S."/>
            <person name="Gallo A."/>
            <person name="Gournas C."/>
            <person name="Habgood R."/>
            <person name="Hainaut M."/>
            <person name="Harispe M.L."/>
            <person name="Henrissat B."/>
            <person name="Hilden K.S."/>
            <person name="Hope R."/>
            <person name="Hossain A."/>
            <person name="Karabika E."/>
            <person name="Karaffa L."/>
            <person name="Karanyi Z."/>
            <person name="Krasevec N."/>
            <person name="Kuo A."/>
            <person name="Kusch H."/>
            <person name="LaButti K."/>
            <person name="Lagendijk E.L."/>
            <person name="Lapidus A."/>
            <person name="Levasseur A."/>
            <person name="Lindquist E."/>
            <person name="Lipzen A."/>
            <person name="Logrieco A.F."/>
            <person name="MacCabe A."/>
            <person name="Maekelae M.R."/>
            <person name="Malavazi I."/>
            <person name="Melin P."/>
            <person name="Meyer V."/>
            <person name="Mielnichuk N."/>
            <person name="Miskei M."/>
            <person name="Molnar A.P."/>
            <person name="Mule G."/>
            <person name="Ngan C.Y."/>
            <person name="Orejas M."/>
            <person name="Orosz E."/>
            <person name="Ouedraogo J.P."/>
            <person name="Overkamp K.M."/>
            <person name="Park H.-S."/>
            <person name="Perrone G."/>
            <person name="Piumi F."/>
            <person name="Punt P.J."/>
            <person name="Ram A.F."/>
            <person name="Ramon A."/>
            <person name="Rauscher S."/>
            <person name="Record E."/>
            <person name="Riano-Pachon D.M."/>
            <person name="Robert V."/>
            <person name="Roehrig J."/>
            <person name="Ruller R."/>
            <person name="Salamov A."/>
            <person name="Salih N.S."/>
            <person name="Samson R.A."/>
            <person name="Sandor E."/>
            <person name="Sanguinetti M."/>
            <person name="Schuetze T."/>
            <person name="Sepcic K."/>
            <person name="Shelest E."/>
            <person name="Sherlock G."/>
            <person name="Sophianopoulou V."/>
            <person name="Squina F.M."/>
            <person name="Sun H."/>
            <person name="Susca A."/>
            <person name="Todd R.B."/>
            <person name="Tsang A."/>
            <person name="Unkles S.E."/>
            <person name="van de Wiele N."/>
            <person name="van Rossen-Uffink D."/>
            <person name="Oliveira J.V."/>
            <person name="Vesth T.C."/>
            <person name="Visser J."/>
            <person name="Yu J.-H."/>
            <person name="Zhou M."/>
            <person name="Andersen M.R."/>
            <person name="Archer D.B."/>
            <person name="Baker S.E."/>
            <person name="Benoit I."/>
            <person name="Brakhage A.A."/>
            <person name="Braus G.H."/>
            <person name="Fischer R."/>
            <person name="Frisvad J.C."/>
            <person name="Goldman G.H."/>
            <person name="Houbraken J."/>
            <person name="Oakley B."/>
            <person name="Pocsi I."/>
            <person name="Scazzocchio C."/>
            <person name="Seiboth B."/>
            <person name="vanKuyk P.A."/>
            <person name="Wortman J."/>
            <person name="Dyer P.S."/>
            <person name="Grigoriev I.V."/>
        </authorList>
    </citation>
    <scope>NUCLEOTIDE SEQUENCE [LARGE SCALE GENOMIC DNA]</scope>
    <source>
        <strain evidence="3">CBS 101740 / IMI 381727 / IBT 21946</strain>
    </source>
</reference>
<organism evidence="2 3">
    <name type="scientific">Aspergillus brasiliensis (strain CBS 101740 / IMI 381727 / IBT 21946)</name>
    <dbReference type="NCBI Taxonomy" id="767769"/>
    <lineage>
        <taxon>Eukaryota</taxon>
        <taxon>Fungi</taxon>
        <taxon>Dikarya</taxon>
        <taxon>Ascomycota</taxon>
        <taxon>Pezizomycotina</taxon>
        <taxon>Eurotiomycetes</taxon>
        <taxon>Eurotiomycetidae</taxon>
        <taxon>Eurotiales</taxon>
        <taxon>Aspergillaceae</taxon>
        <taxon>Aspergillus</taxon>
        <taxon>Aspergillus subgen. Circumdati</taxon>
    </lineage>
</organism>
<dbReference type="AlphaFoldDB" id="A0A1L9U9H7"/>
<keyword evidence="3" id="KW-1185">Reference proteome</keyword>
<sequence>MPRDDSCCRRSLDIQELQRTESLRDERNAAAQSTLFLRKLSHHRACRPGYIGTTRAEHRRRHQQLRSLS</sequence>
<gene>
    <name evidence="2" type="ORF">ASPBRDRAFT_199349</name>
</gene>
<dbReference type="GeneID" id="93573807"/>
<accession>A0A1L9U9H7</accession>
<dbReference type="OrthoDB" id="4402080at2759"/>
<dbReference type="Proteomes" id="UP000184499">
    <property type="component" value="Unassembled WGS sequence"/>
</dbReference>